<dbReference type="Gene3D" id="4.10.320.10">
    <property type="entry name" value="E3-binding domain"/>
    <property type="match status" value="1"/>
</dbReference>
<evidence type="ECO:0000256" key="2">
    <source>
        <dbReference type="SAM" id="MobiDB-lite"/>
    </source>
</evidence>
<dbReference type="GO" id="GO:0006086">
    <property type="term" value="P:pyruvate decarboxylation to acetyl-CoA"/>
    <property type="evidence" value="ECO:0007669"/>
    <property type="project" value="InterPro"/>
</dbReference>
<dbReference type="InterPro" id="IPR045257">
    <property type="entry name" value="E2/Pdx1"/>
</dbReference>
<proteinExistence type="inferred from homology"/>
<comment type="similarity">
    <text evidence="1">Belongs to the 2-oxoacid dehydrogenase family.</text>
</comment>
<protein>
    <recommendedName>
        <fullName evidence="3">Peripheral subunit-binding (PSBD) domain-containing protein</fullName>
    </recommendedName>
</protein>
<dbReference type="GO" id="GO:0045254">
    <property type="term" value="C:pyruvate dehydrogenase complex"/>
    <property type="evidence" value="ECO:0007669"/>
    <property type="project" value="InterPro"/>
</dbReference>
<dbReference type="PANTHER" id="PTHR23151">
    <property type="entry name" value="DIHYDROLIPOAMIDE ACETYL/SUCCINYL-TRANSFERASE-RELATED"/>
    <property type="match status" value="1"/>
</dbReference>
<feature type="domain" description="Peripheral subunit-binding (PSBD)" evidence="3">
    <location>
        <begin position="72"/>
        <end position="109"/>
    </location>
</feature>
<dbReference type="PANTHER" id="PTHR23151:SF90">
    <property type="entry name" value="DIHYDROLIPOYLLYSINE-RESIDUE ACETYLTRANSFERASE COMPONENT OF PYRUVATE DEHYDROGENASE COMPLEX, MITOCHONDRIAL-RELATED"/>
    <property type="match status" value="1"/>
</dbReference>
<dbReference type="InterPro" id="IPR036625">
    <property type="entry name" value="E3-bd_dom_sf"/>
</dbReference>
<feature type="non-terminal residue" evidence="4">
    <location>
        <position position="126"/>
    </location>
</feature>
<dbReference type="InterPro" id="IPR004167">
    <property type="entry name" value="PSBD"/>
</dbReference>
<evidence type="ECO:0000256" key="1">
    <source>
        <dbReference type="ARBA" id="ARBA00007317"/>
    </source>
</evidence>
<evidence type="ECO:0000313" key="4">
    <source>
        <dbReference type="EMBL" id="GAI48766.1"/>
    </source>
</evidence>
<comment type="caution">
    <text evidence="4">The sequence shown here is derived from an EMBL/GenBank/DDBJ whole genome shotgun (WGS) entry which is preliminary data.</text>
</comment>
<sequence length="126" mass="12893">MEAYGSGILRKIIVGGGEAVPVTTVIGYIAEEGEQLPEVQESPKEGMAVKTEEPARYEARPKVEPLPGERVKASPLAKKIAAEKGVDLGNVKGTGPGGRITKEDVLAAVSVSGGAAAAGLSPMRKA</sequence>
<feature type="compositionally biased region" description="Basic and acidic residues" evidence="2">
    <location>
        <begin position="50"/>
        <end position="71"/>
    </location>
</feature>
<dbReference type="SUPFAM" id="SSF47005">
    <property type="entry name" value="Peripheral subunit-binding domain of 2-oxo acid dehydrogenase complex"/>
    <property type="match status" value="1"/>
</dbReference>
<feature type="region of interest" description="Disordered" evidence="2">
    <location>
        <begin position="37"/>
        <end position="71"/>
    </location>
</feature>
<dbReference type="PROSITE" id="PS51826">
    <property type="entry name" value="PSBD"/>
    <property type="match status" value="1"/>
</dbReference>
<dbReference type="GO" id="GO:0016746">
    <property type="term" value="F:acyltransferase activity"/>
    <property type="evidence" value="ECO:0007669"/>
    <property type="project" value="InterPro"/>
</dbReference>
<dbReference type="Gene3D" id="2.40.50.100">
    <property type="match status" value="1"/>
</dbReference>
<dbReference type="Pfam" id="PF02817">
    <property type="entry name" value="E3_binding"/>
    <property type="match status" value="1"/>
</dbReference>
<evidence type="ECO:0000259" key="3">
    <source>
        <dbReference type="PROSITE" id="PS51826"/>
    </source>
</evidence>
<organism evidence="4">
    <name type="scientific">marine sediment metagenome</name>
    <dbReference type="NCBI Taxonomy" id="412755"/>
    <lineage>
        <taxon>unclassified sequences</taxon>
        <taxon>metagenomes</taxon>
        <taxon>ecological metagenomes</taxon>
    </lineage>
</organism>
<reference evidence="4" key="1">
    <citation type="journal article" date="2014" name="Front. Microbiol.">
        <title>High frequency of phylogenetically diverse reductive dehalogenase-homologous genes in deep subseafloor sedimentary metagenomes.</title>
        <authorList>
            <person name="Kawai M."/>
            <person name="Futagami T."/>
            <person name="Toyoda A."/>
            <person name="Takaki Y."/>
            <person name="Nishi S."/>
            <person name="Hori S."/>
            <person name="Arai W."/>
            <person name="Tsubouchi T."/>
            <person name="Morono Y."/>
            <person name="Uchiyama I."/>
            <person name="Ito T."/>
            <person name="Fujiyama A."/>
            <person name="Inagaki F."/>
            <person name="Takami H."/>
        </authorList>
    </citation>
    <scope>NUCLEOTIDE SEQUENCE</scope>
    <source>
        <strain evidence="4">Expedition CK06-06</strain>
    </source>
</reference>
<gene>
    <name evidence="4" type="ORF">S06H3_57655</name>
</gene>
<dbReference type="AlphaFoldDB" id="X1Q1Y5"/>
<accession>X1Q1Y5</accession>
<name>X1Q1Y5_9ZZZZ</name>
<dbReference type="EMBL" id="BARV01037232">
    <property type="protein sequence ID" value="GAI48766.1"/>
    <property type="molecule type" value="Genomic_DNA"/>
</dbReference>